<organism evidence="2 3">
    <name type="scientific">Nonomuraea fuscirosea</name>
    <dbReference type="NCBI Taxonomy" id="1291556"/>
    <lineage>
        <taxon>Bacteria</taxon>
        <taxon>Bacillati</taxon>
        <taxon>Actinomycetota</taxon>
        <taxon>Actinomycetes</taxon>
        <taxon>Streptosporangiales</taxon>
        <taxon>Streptosporangiaceae</taxon>
        <taxon>Nonomuraea</taxon>
    </lineage>
</organism>
<dbReference type="Proteomes" id="UP000238312">
    <property type="component" value="Unassembled WGS sequence"/>
</dbReference>
<dbReference type="EMBL" id="PVNG01000021">
    <property type="protein sequence ID" value="PRX59069.1"/>
    <property type="molecule type" value="Genomic_DNA"/>
</dbReference>
<name>A0A2T0MMM9_9ACTN</name>
<sequence>MCPMSTPAEAPASTSSGRSRLARRAGCLAWLLLPFVLLWALVKLPGWINDFELARMADRVVEHPRLPGTTSGEFDPQVKVRGGDSGDCWYTIRFTLDVDVPVEQVLSHYRQAKIEDPDGQRDDYEVSAWALVDEPGGETTEDSAPGTLIIDLDGTLNGGLDPRCL</sequence>
<evidence type="ECO:0000313" key="3">
    <source>
        <dbReference type="Proteomes" id="UP000238312"/>
    </source>
</evidence>
<accession>A0A2T0MMM9</accession>
<comment type="caution">
    <text evidence="2">The sequence shown here is derived from an EMBL/GenBank/DDBJ whole genome shotgun (WGS) entry which is preliminary data.</text>
</comment>
<keyword evidence="1" id="KW-1133">Transmembrane helix</keyword>
<proteinExistence type="predicted"/>
<evidence type="ECO:0000313" key="2">
    <source>
        <dbReference type="EMBL" id="PRX59069.1"/>
    </source>
</evidence>
<evidence type="ECO:0000256" key="1">
    <source>
        <dbReference type="SAM" id="Phobius"/>
    </source>
</evidence>
<reference evidence="2 3" key="1">
    <citation type="submission" date="2018-03" db="EMBL/GenBank/DDBJ databases">
        <title>Genomic Encyclopedia of Type Strains, Phase III (KMG-III): the genomes of soil and plant-associated and newly described type strains.</title>
        <authorList>
            <person name="Whitman W."/>
        </authorList>
    </citation>
    <scope>NUCLEOTIDE SEQUENCE [LARGE SCALE GENOMIC DNA]</scope>
    <source>
        <strain evidence="2 3">CGMCC 4.7104</strain>
    </source>
</reference>
<gene>
    <name evidence="2" type="ORF">B0I32_121173</name>
</gene>
<keyword evidence="3" id="KW-1185">Reference proteome</keyword>
<feature type="transmembrane region" description="Helical" evidence="1">
    <location>
        <begin position="21"/>
        <end position="42"/>
    </location>
</feature>
<protein>
    <submittedName>
        <fullName evidence="2">Uncharacterized protein</fullName>
    </submittedName>
</protein>
<keyword evidence="1" id="KW-0812">Transmembrane</keyword>
<dbReference type="AlphaFoldDB" id="A0A2T0MMM9"/>
<keyword evidence="1" id="KW-0472">Membrane</keyword>